<proteinExistence type="predicted"/>
<comment type="caution">
    <text evidence="1">The sequence shown here is derived from an EMBL/GenBank/DDBJ whole genome shotgun (WGS) entry which is preliminary data.</text>
</comment>
<protein>
    <submittedName>
        <fullName evidence="1">Uncharacterized protein</fullName>
    </submittedName>
</protein>
<dbReference type="Proteomes" id="UP001231362">
    <property type="component" value="Unassembled WGS sequence"/>
</dbReference>
<sequence>MTTRIVEIGWKLSSYKVNDDKNGENSPEVVVIQGQ</sequence>
<organism evidence="1 2">
    <name type="scientific">Anoxybacillus andreesenii</name>
    <dbReference type="NCBI Taxonomy" id="1325932"/>
    <lineage>
        <taxon>Bacteria</taxon>
        <taxon>Bacillati</taxon>
        <taxon>Bacillota</taxon>
        <taxon>Bacilli</taxon>
        <taxon>Bacillales</taxon>
        <taxon>Anoxybacillaceae</taxon>
        <taxon>Anoxybacillus</taxon>
    </lineage>
</organism>
<reference evidence="1 2" key="1">
    <citation type="submission" date="2023-07" db="EMBL/GenBank/DDBJ databases">
        <title>Genomic Encyclopedia of Type Strains, Phase IV (KMG-IV): sequencing the most valuable type-strain genomes for metagenomic binning, comparative biology and taxonomic classification.</title>
        <authorList>
            <person name="Goeker M."/>
        </authorList>
    </citation>
    <scope>NUCLEOTIDE SEQUENCE [LARGE SCALE GENOMIC DNA]</scope>
    <source>
        <strain evidence="1 2">DSM 23948</strain>
    </source>
</reference>
<accession>A0ABT9V8N0</accession>
<evidence type="ECO:0000313" key="2">
    <source>
        <dbReference type="Proteomes" id="UP001231362"/>
    </source>
</evidence>
<keyword evidence="2" id="KW-1185">Reference proteome</keyword>
<gene>
    <name evidence="1" type="ORF">J2S07_003624</name>
</gene>
<dbReference type="EMBL" id="JAUSTU010000023">
    <property type="protein sequence ID" value="MDQ0157295.1"/>
    <property type="molecule type" value="Genomic_DNA"/>
</dbReference>
<name>A0ABT9V8N0_9BACL</name>
<evidence type="ECO:0000313" key="1">
    <source>
        <dbReference type="EMBL" id="MDQ0157295.1"/>
    </source>
</evidence>